<comment type="caution">
    <text evidence="2">The sequence shown here is derived from an EMBL/GenBank/DDBJ whole genome shotgun (WGS) entry which is preliminary data.</text>
</comment>
<dbReference type="Pfam" id="PF03479">
    <property type="entry name" value="PCC"/>
    <property type="match status" value="1"/>
</dbReference>
<dbReference type="STRING" id="1827387.A4S15_13465"/>
<gene>
    <name evidence="2" type="ORF">A4S15_13465</name>
</gene>
<protein>
    <submittedName>
        <fullName evidence="2">DNA-binding protein</fullName>
    </submittedName>
</protein>
<evidence type="ECO:0000313" key="3">
    <source>
        <dbReference type="Proteomes" id="UP000192872"/>
    </source>
</evidence>
<organism evidence="2 3">
    <name type="scientific">Candidatus Raskinella chloraquaticus</name>
    <dbReference type="NCBI Taxonomy" id="1951219"/>
    <lineage>
        <taxon>Bacteria</taxon>
        <taxon>Pseudomonadati</taxon>
        <taxon>Pseudomonadota</taxon>
        <taxon>Alphaproteobacteria</taxon>
        <taxon>Hyphomicrobiales</taxon>
        <taxon>Phreatobacteraceae</taxon>
        <taxon>Candidatus Raskinella</taxon>
    </lineage>
</organism>
<keyword evidence="2" id="KW-0238">DNA-binding</keyword>
<proteinExistence type="predicted"/>
<dbReference type="EMBL" id="LWDL01000024">
    <property type="protein sequence ID" value="OQW50807.1"/>
    <property type="molecule type" value="Genomic_DNA"/>
</dbReference>
<reference evidence="2 3" key="1">
    <citation type="journal article" date="2017" name="Water Res.">
        <title>Comammox in drinking water systems.</title>
        <authorList>
            <person name="Wang Y."/>
            <person name="Ma L."/>
            <person name="Mao Y."/>
            <person name="Jiang X."/>
            <person name="Xia Y."/>
            <person name="Yu K."/>
            <person name="Li B."/>
            <person name="Zhang T."/>
        </authorList>
    </citation>
    <scope>NUCLEOTIDE SEQUENCE [LARGE SCALE GENOMIC DNA]</scope>
    <source>
        <strain evidence="2">SG_bin8</strain>
    </source>
</reference>
<dbReference type="InterPro" id="IPR005175">
    <property type="entry name" value="PPC_dom"/>
</dbReference>
<dbReference type="Proteomes" id="UP000192872">
    <property type="component" value="Unassembled WGS sequence"/>
</dbReference>
<feature type="domain" description="PPC" evidence="1">
    <location>
        <begin position="5"/>
        <end position="151"/>
    </location>
</feature>
<accession>A0A1W9HU91</accession>
<dbReference type="AlphaFoldDB" id="A0A1W9HU91"/>
<dbReference type="PROSITE" id="PS51742">
    <property type="entry name" value="PPC"/>
    <property type="match status" value="1"/>
</dbReference>
<evidence type="ECO:0000259" key="1">
    <source>
        <dbReference type="PROSITE" id="PS51742"/>
    </source>
</evidence>
<dbReference type="SUPFAM" id="SSF117856">
    <property type="entry name" value="AF0104/ALDC/Ptd012-like"/>
    <property type="match status" value="2"/>
</dbReference>
<name>A0A1W9HU91_9HYPH</name>
<sequence>MVAIAAGGRRFDLKLDAGLPLLEAVHRGFAKAGFESGACDLDGVTLARLSYCIPALSKTPDHVAFYSDTYRPAGPTVISRGALTFGRRDAAPFFHAHALWREADGKIMGGHILPEQTFLAKPATVRAIGLNGALFDAGPDTETGFKIFSPVIAPAAQADGPFMRVFAIRLRPNSDFCGSLEKLCADHGVSHAVLRGGVGSTIGVRFEDGREAPNFATEIFIREGRITPGADGRPEASVDVGLIDYQAQIFEGRFKRGDNPVLITFEIILETDRPWPA</sequence>
<dbReference type="GO" id="GO:0003677">
    <property type="term" value="F:DNA binding"/>
    <property type="evidence" value="ECO:0007669"/>
    <property type="project" value="UniProtKB-KW"/>
</dbReference>
<evidence type="ECO:0000313" key="2">
    <source>
        <dbReference type="EMBL" id="OQW50807.1"/>
    </source>
</evidence>
<dbReference type="Gene3D" id="3.30.1330.80">
    <property type="entry name" value="Hypothetical protein, similar to alpha- acetolactate decarboxylase, domain 2"/>
    <property type="match status" value="2"/>
</dbReference>